<evidence type="ECO:0000313" key="4">
    <source>
        <dbReference type="Proteomes" id="UP000321204"/>
    </source>
</evidence>
<accession>A0A5B8URF1</accession>
<evidence type="ECO:0000259" key="2">
    <source>
        <dbReference type="Pfam" id="PF04570"/>
    </source>
</evidence>
<dbReference type="AlphaFoldDB" id="A0A5B8URF1"/>
<dbReference type="KEGG" id="fgg:FSB75_17985"/>
<dbReference type="InterPro" id="IPR007650">
    <property type="entry name" value="Zf-FLZ_dom"/>
</dbReference>
<sequence length="56" mass="6157">MSFVCALPVANRSLAFPWLQFCKACNKQSNAGRAVAYFIYRGSAAFCGTKNFGSER</sequence>
<proteinExistence type="predicted"/>
<dbReference type="Proteomes" id="UP000321204">
    <property type="component" value="Chromosome"/>
</dbReference>
<organism evidence="3 4">
    <name type="scientific">Flavisolibacter ginsenosidimutans</name>
    <dbReference type="NCBI Taxonomy" id="661481"/>
    <lineage>
        <taxon>Bacteria</taxon>
        <taxon>Pseudomonadati</taxon>
        <taxon>Bacteroidota</taxon>
        <taxon>Chitinophagia</taxon>
        <taxon>Chitinophagales</taxon>
        <taxon>Chitinophagaceae</taxon>
        <taxon>Flavisolibacter</taxon>
    </lineage>
</organism>
<dbReference type="GO" id="GO:0046872">
    <property type="term" value="F:metal ion binding"/>
    <property type="evidence" value="ECO:0007669"/>
    <property type="project" value="UniProtKB-KW"/>
</dbReference>
<evidence type="ECO:0000313" key="3">
    <source>
        <dbReference type="EMBL" id="QEC58570.1"/>
    </source>
</evidence>
<dbReference type="Pfam" id="PF04570">
    <property type="entry name" value="zf-FLZ"/>
    <property type="match status" value="1"/>
</dbReference>
<reference evidence="3 4" key="1">
    <citation type="journal article" date="2015" name="Int. J. Syst. Evol. Microbiol.">
        <title>Flavisolibacter ginsenosidimutans sp. nov., with ginsenoside-converting activity isolated from soil used for cultivating ginseng.</title>
        <authorList>
            <person name="Zhao Y."/>
            <person name="Liu Q."/>
            <person name="Kang M.S."/>
            <person name="Jin F."/>
            <person name="Yu H."/>
            <person name="Im W.T."/>
        </authorList>
    </citation>
    <scope>NUCLEOTIDE SEQUENCE [LARGE SCALE GENOMIC DNA]</scope>
    <source>
        <strain evidence="3 4">Gsoil 636</strain>
    </source>
</reference>
<keyword evidence="1" id="KW-0479">Metal-binding</keyword>
<keyword evidence="4" id="KW-1185">Reference proteome</keyword>
<evidence type="ECO:0000256" key="1">
    <source>
        <dbReference type="ARBA" id="ARBA00022723"/>
    </source>
</evidence>
<dbReference type="EMBL" id="CP042433">
    <property type="protein sequence ID" value="QEC58570.1"/>
    <property type="molecule type" value="Genomic_DNA"/>
</dbReference>
<gene>
    <name evidence="3" type="ORF">FSB75_17985</name>
</gene>
<name>A0A5B8URF1_9BACT</name>
<feature type="domain" description="FLZ-type" evidence="2">
    <location>
        <begin position="18"/>
        <end position="48"/>
    </location>
</feature>
<protein>
    <recommendedName>
        <fullName evidence="2">FLZ-type domain-containing protein</fullName>
    </recommendedName>
</protein>